<dbReference type="AlphaFoldDB" id="A0AAE0PJG3"/>
<evidence type="ECO:0000256" key="1">
    <source>
        <dbReference type="SAM" id="MobiDB-lite"/>
    </source>
</evidence>
<feature type="compositionally biased region" description="Basic and acidic residues" evidence="1">
    <location>
        <begin position="193"/>
        <end position="221"/>
    </location>
</feature>
<dbReference type="PANTHER" id="PTHR38113">
    <property type="match status" value="1"/>
</dbReference>
<dbReference type="PANTHER" id="PTHR38113:SF2">
    <property type="entry name" value="DUF2293 DOMAIN-CONTAINING PROTEIN"/>
    <property type="match status" value="1"/>
</dbReference>
<proteinExistence type="predicted"/>
<feature type="compositionally biased region" description="Acidic residues" evidence="1">
    <location>
        <begin position="323"/>
        <end position="332"/>
    </location>
</feature>
<evidence type="ECO:0000313" key="4">
    <source>
        <dbReference type="Proteomes" id="UP001281003"/>
    </source>
</evidence>
<feature type="compositionally biased region" description="Acidic residues" evidence="1">
    <location>
        <begin position="294"/>
        <end position="312"/>
    </location>
</feature>
<feature type="compositionally biased region" description="Basic and acidic residues" evidence="1">
    <location>
        <begin position="278"/>
        <end position="293"/>
    </location>
</feature>
<comment type="caution">
    <text evidence="3">The sequence shown here is derived from an EMBL/GenBank/DDBJ whole genome shotgun (WGS) entry which is preliminary data.</text>
</comment>
<sequence length="362" mass="41027">MAGDEDEPEARFHDPMPPGYVFVPKGDVYVTKNCRKETRAAGQTVYVVVNKRRKPIGLRCPASIVKAVQESNQATAAKRAEAVQKRDAAIEGDFEQALKRLFPNTPKESISRIVSHAVKKRSRRVGRSGTVQLDDKVKLAVRAHIRHQHTEYEQLLRQGTSREEARRQVWSKLNEIARLWGGRPAKSAGTKRKAQDDGDETRITRARGELHKRQKKEERTKTTAISGKTARVKNKERRTEKGERKKHKKKKPREERILLAEASRTSKVSGLRVQTRRMAREGIEPLGGTKEEPITIDDEEEPSPVTIDDSDGQEAVFTRGEDTDFDDGDESDWSNWSDISFGNATGKASQQNNHHWPKPCRN</sequence>
<accession>A0AAE0PJG3</accession>
<reference evidence="3" key="2">
    <citation type="submission" date="2023-07" db="EMBL/GenBank/DDBJ databases">
        <authorList>
            <consortium name="Lawrence Berkeley National Laboratory"/>
            <person name="Haridas S."/>
            <person name="Hensen N."/>
            <person name="Bonometti L."/>
            <person name="Westerberg I."/>
            <person name="Brannstrom I.O."/>
            <person name="Guillou S."/>
            <person name="Cros-Aarteil S."/>
            <person name="Calhoun S."/>
            <person name="Kuo A."/>
            <person name="Mondo S."/>
            <person name="Pangilinan J."/>
            <person name="Riley R."/>
            <person name="LaButti K."/>
            <person name="Andreopoulos B."/>
            <person name="Lipzen A."/>
            <person name="Chen C."/>
            <person name="Yanf M."/>
            <person name="Daum C."/>
            <person name="Ng V."/>
            <person name="Clum A."/>
            <person name="Steindorff A."/>
            <person name="Ohm R."/>
            <person name="Martin F."/>
            <person name="Silar P."/>
            <person name="Natvig D."/>
            <person name="Lalanne C."/>
            <person name="Gautier V."/>
            <person name="Ament-velasquez S.L."/>
            <person name="Kruys A."/>
            <person name="Hutchinson M.I."/>
            <person name="Powell A.J."/>
            <person name="Barry K."/>
            <person name="Miller A.N."/>
            <person name="Grigoriev I.V."/>
            <person name="Debuchy R."/>
            <person name="Gladieux P."/>
            <person name="Thoren M.H."/>
            <person name="Johannesson H."/>
        </authorList>
    </citation>
    <scope>NUCLEOTIDE SEQUENCE</scope>
    <source>
        <strain evidence="3">FGSC 1904</strain>
    </source>
</reference>
<evidence type="ECO:0000313" key="3">
    <source>
        <dbReference type="EMBL" id="KAK3400947.1"/>
    </source>
</evidence>
<dbReference type="Pfam" id="PF10056">
    <property type="entry name" value="DUF2293"/>
    <property type="match status" value="1"/>
</dbReference>
<reference evidence="3" key="1">
    <citation type="journal article" date="2023" name="Mol. Phylogenet. Evol.">
        <title>Genome-scale phylogeny and comparative genomics of the fungal order Sordariales.</title>
        <authorList>
            <person name="Hensen N."/>
            <person name="Bonometti L."/>
            <person name="Westerberg I."/>
            <person name="Brannstrom I.O."/>
            <person name="Guillou S."/>
            <person name="Cros-Aarteil S."/>
            <person name="Calhoun S."/>
            <person name="Haridas S."/>
            <person name="Kuo A."/>
            <person name="Mondo S."/>
            <person name="Pangilinan J."/>
            <person name="Riley R."/>
            <person name="LaButti K."/>
            <person name="Andreopoulos B."/>
            <person name="Lipzen A."/>
            <person name="Chen C."/>
            <person name="Yan M."/>
            <person name="Daum C."/>
            <person name="Ng V."/>
            <person name="Clum A."/>
            <person name="Steindorff A."/>
            <person name="Ohm R.A."/>
            <person name="Martin F."/>
            <person name="Silar P."/>
            <person name="Natvig D.O."/>
            <person name="Lalanne C."/>
            <person name="Gautier V."/>
            <person name="Ament-Velasquez S.L."/>
            <person name="Kruys A."/>
            <person name="Hutchinson M.I."/>
            <person name="Powell A.J."/>
            <person name="Barry K."/>
            <person name="Miller A.N."/>
            <person name="Grigoriev I.V."/>
            <person name="Debuchy R."/>
            <person name="Gladieux P."/>
            <person name="Hiltunen Thoren M."/>
            <person name="Johannesson H."/>
        </authorList>
    </citation>
    <scope>NUCLEOTIDE SEQUENCE</scope>
    <source>
        <strain evidence="3">FGSC 1904</strain>
    </source>
</reference>
<protein>
    <recommendedName>
        <fullName evidence="2">DUF2293 domain-containing protein</fullName>
    </recommendedName>
</protein>
<dbReference type="Proteomes" id="UP001281003">
    <property type="component" value="Unassembled WGS sequence"/>
</dbReference>
<organism evidence="3 4">
    <name type="scientific">Sordaria brevicollis</name>
    <dbReference type="NCBI Taxonomy" id="83679"/>
    <lineage>
        <taxon>Eukaryota</taxon>
        <taxon>Fungi</taxon>
        <taxon>Dikarya</taxon>
        <taxon>Ascomycota</taxon>
        <taxon>Pezizomycotina</taxon>
        <taxon>Sordariomycetes</taxon>
        <taxon>Sordariomycetidae</taxon>
        <taxon>Sordariales</taxon>
        <taxon>Sordariaceae</taxon>
        <taxon>Sordaria</taxon>
    </lineage>
</organism>
<feature type="region of interest" description="Disordered" evidence="1">
    <location>
        <begin position="181"/>
        <end position="362"/>
    </location>
</feature>
<keyword evidence="4" id="KW-1185">Reference proteome</keyword>
<name>A0AAE0PJG3_SORBR</name>
<evidence type="ECO:0000259" key="2">
    <source>
        <dbReference type="Pfam" id="PF10056"/>
    </source>
</evidence>
<feature type="compositionally biased region" description="Polar residues" evidence="1">
    <location>
        <begin position="335"/>
        <end position="354"/>
    </location>
</feature>
<gene>
    <name evidence="3" type="ORF">B0T20DRAFT_157539</name>
</gene>
<dbReference type="EMBL" id="JAUTDP010000003">
    <property type="protein sequence ID" value="KAK3400947.1"/>
    <property type="molecule type" value="Genomic_DNA"/>
</dbReference>
<feature type="domain" description="DUF2293" evidence="2">
    <location>
        <begin position="97"/>
        <end position="181"/>
    </location>
</feature>
<dbReference type="InterPro" id="IPR018744">
    <property type="entry name" value="DUF2293"/>
</dbReference>